<comment type="caution">
    <text evidence="2">The sequence shown here is derived from an EMBL/GenBank/DDBJ whole genome shotgun (WGS) entry which is preliminary data.</text>
</comment>
<sequence>DGRNLNKGGVALTSSQSRKRDVTAKTSEVECGGKTLDTPRFRLAWSGAACPVKPPEN</sequence>
<feature type="region of interest" description="Disordered" evidence="1">
    <location>
        <begin position="1"/>
        <end position="33"/>
    </location>
</feature>
<name>A0ABR3CY47_NEUIN</name>
<keyword evidence="3" id="KW-1185">Reference proteome</keyword>
<evidence type="ECO:0000256" key="1">
    <source>
        <dbReference type="SAM" id="MobiDB-lite"/>
    </source>
</evidence>
<organism evidence="2 3">
    <name type="scientific">Neurospora intermedia</name>
    <dbReference type="NCBI Taxonomy" id="5142"/>
    <lineage>
        <taxon>Eukaryota</taxon>
        <taxon>Fungi</taxon>
        <taxon>Dikarya</taxon>
        <taxon>Ascomycota</taxon>
        <taxon>Pezizomycotina</taxon>
        <taxon>Sordariomycetes</taxon>
        <taxon>Sordariomycetidae</taxon>
        <taxon>Sordariales</taxon>
        <taxon>Sordariaceae</taxon>
        <taxon>Neurospora</taxon>
    </lineage>
</organism>
<gene>
    <name evidence="2" type="ORF">QR685DRAFT_426472</name>
</gene>
<accession>A0ABR3CY47</accession>
<protein>
    <submittedName>
        <fullName evidence="2">Uncharacterized protein</fullName>
    </submittedName>
</protein>
<dbReference type="EMBL" id="JAVLET010000020">
    <property type="protein sequence ID" value="KAL0464982.1"/>
    <property type="molecule type" value="Genomic_DNA"/>
</dbReference>
<evidence type="ECO:0000313" key="2">
    <source>
        <dbReference type="EMBL" id="KAL0464982.1"/>
    </source>
</evidence>
<feature type="non-terminal residue" evidence="2">
    <location>
        <position position="57"/>
    </location>
</feature>
<evidence type="ECO:0000313" key="3">
    <source>
        <dbReference type="Proteomes" id="UP001451303"/>
    </source>
</evidence>
<reference evidence="2 3" key="1">
    <citation type="submission" date="2023-09" db="EMBL/GenBank/DDBJ databases">
        <title>Multi-omics analysis of a traditional fermented food reveals byproduct-associated fungal strains for waste-to-food upcycling.</title>
        <authorList>
            <consortium name="Lawrence Berkeley National Laboratory"/>
            <person name="Rekdal V.M."/>
            <person name="Villalobos-Escobedo J.M."/>
            <person name="Rodriguez-Valeron N."/>
            <person name="Garcia M.O."/>
            <person name="Vasquez D.P."/>
            <person name="Damayanti I."/>
            <person name="Sorensen P.M."/>
            <person name="Baidoo E.E."/>
            <person name="De Carvalho A.C."/>
            <person name="Riley R."/>
            <person name="Lipzen A."/>
            <person name="He G."/>
            <person name="Yan M."/>
            <person name="Haridas S."/>
            <person name="Daum C."/>
            <person name="Yoshinaga Y."/>
            <person name="Ng V."/>
            <person name="Grigoriev I.V."/>
            <person name="Munk R."/>
            <person name="Nuraida L."/>
            <person name="Wijaya C.H."/>
            <person name="Morales P.-C."/>
            <person name="Keasling J.D."/>
        </authorList>
    </citation>
    <scope>NUCLEOTIDE SEQUENCE [LARGE SCALE GENOMIC DNA]</scope>
    <source>
        <strain evidence="2 3">FGSC 2613</strain>
    </source>
</reference>
<dbReference type="Proteomes" id="UP001451303">
    <property type="component" value="Unassembled WGS sequence"/>
</dbReference>
<feature type="non-terminal residue" evidence="2">
    <location>
        <position position="1"/>
    </location>
</feature>
<proteinExistence type="predicted"/>